<evidence type="ECO:0000313" key="2">
    <source>
        <dbReference type="EMBL" id="KAH3852985.1"/>
    </source>
</evidence>
<dbReference type="AlphaFoldDB" id="A0A9D4L7Q3"/>
<comment type="caution">
    <text evidence="2">The sequence shown here is derived from an EMBL/GenBank/DDBJ whole genome shotgun (WGS) entry which is preliminary data.</text>
</comment>
<dbReference type="EMBL" id="JAIWYP010000003">
    <property type="protein sequence ID" value="KAH3852985.1"/>
    <property type="molecule type" value="Genomic_DNA"/>
</dbReference>
<proteinExistence type="predicted"/>
<gene>
    <name evidence="2" type="ORF">DPMN_095507</name>
</gene>
<reference evidence="2" key="2">
    <citation type="submission" date="2020-11" db="EMBL/GenBank/DDBJ databases">
        <authorList>
            <person name="McCartney M.A."/>
            <person name="Auch B."/>
            <person name="Kono T."/>
            <person name="Mallez S."/>
            <person name="Becker A."/>
            <person name="Gohl D.M."/>
            <person name="Silverstein K.A.T."/>
            <person name="Koren S."/>
            <person name="Bechman K.B."/>
            <person name="Herman A."/>
            <person name="Abrahante J.E."/>
            <person name="Garbe J."/>
        </authorList>
    </citation>
    <scope>NUCLEOTIDE SEQUENCE</scope>
    <source>
        <strain evidence="2">Duluth1</strain>
        <tissue evidence="2">Whole animal</tissue>
    </source>
</reference>
<reference evidence="2" key="1">
    <citation type="journal article" date="2019" name="bioRxiv">
        <title>The Genome of the Zebra Mussel, Dreissena polymorpha: A Resource for Invasive Species Research.</title>
        <authorList>
            <person name="McCartney M.A."/>
            <person name="Auch B."/>
            <person name="Kono T."/>
            <person name="Mallez S."/>
            <person name="Zhang Y."/>
            <person name="Obille A."/>
            <person name="Becker A."/>
            <person name="Abrahante J.E."/>
            <person name="Garbe J."/>
            <person name="Badalamenti J.P."/>
            <person name="Herman A."/>
            <person name="Mangelson H."/>
            <person name="Liachko I."/>
            <person name="Sullivan S."/>
            <person name="Sone E.D."/>
            <person name="Koren S."/>
            <person name="Silverstein K.A.T."/>
            <person name="Beckman K.B."/>
            <person name="Gohl D.M."/>
        </authorList>
    </citation>
    <scope>NUCLEOTIDE SEQUENCE</scope>
    <source>
        <strain evidence="2">Duluth1</strain>
        <tissue evidence="2">Whole animal</tissue>
    </source>
</reference>
<dbReference type="Proteomes" id="UP000828390">
    <property type="component" value="Unassembled WGS sequence"/>
</dbReference>
<protein>
    <submittedName>
        <fullName evidence="2">Uncharacterized protein</fullName>
    </submittedName>
</protein>
<evidence type="ECO:0000256" key="1">
    <source>
        <dbReference type="SAM" id="MobiDB-lite"/>
    </source>
</evidence>
<evidence type="ECO:0000313" key="3">
    <source>
        <dbReference type="Proteomes" id="UP000828390"/>
    </source>
</evidence>
<sequence>MRYNSFVSNTLPVGFFTERLTCVSLGDLNDEQRSASPTRGILKRSSTFDDRQRQTQDQPGMSHMSRGRGQGAGRVMPGGRQTQGQGMMMAAARSPSPSELEIIVICDGKFKFVFIFITFEIECLQKNIAELNKRCACQKHNAPL</sequence>
<accession>A0A9D4L7Q3</accession>
<name>A0A9D4L7Q3_DREPO</name>
<organism evidence="2 3">
    <name type="scientific">Dreissena polymorpha</name>
    <name type="common">Zebra mussel</name>
    <name type="synonym">Mytilus polymorpha</name>
    <dbReference type="NCBI Taxonomy" id="45954"/>
    <lineage>
        <taxon>Eukaryota</taxon>
        <taxon>Metazoa</taxon>
        <taxon>Spiralia</taxon>
        <taxon>Lophotrochozoa</taxon>
        <taxon>Mollusca</taxon>
        <taxon>Bivalvia</taxon>
        <taxon>Autobranchia</taxon>
        <taxon>Heteroconchia</taxon>
        <taxon>Euheterodonta</taxon>
        <taxon>Imparidentia</taxon>
        <taxon>Neoheterodontei</taxon>
        <taxon>Myida</taxon>
        <taxon>Dreissenoidea</taxon>
        <taxon>Dreissenidae</taxon>
        <taxon>Dreissena</taxon>
    </lineage>
</organism>
<feature type="region of interest" description="Disordered" evidence="1">
    <location>
        <begin position="31"/>
        <end position="82"/>
    </location>
</feature>
<keyword evidence="3" id="KW-1185">Reference proteome</keyword>